<keyword evidence="6" id="KW-1185">Reference proteome</keyword>
<evidence type="ECO:0000256" key="3">
    <source>
        <dbReference type="PROSITE-ProRule" id="PRU00339"/>
    </source>
</evidence>
<dbReference type="SUPFAM" id="SSF48452">
    <property type="entry name" value="TPR-like"/>
    <property type="match status" value="1"/>
</dbReference>
<evidence type="ECO:0000256" key="4">
    <source>
        <dbReference type="SAM" id="MobiDB-lite"/>
    </source>
</evidence>
<evidence type="ECO:0000313" key="5">
    <source>
        <dbReference type="EMBL" id="QDG50513.1"/>
    </source>
</evidence>
<dbReference type="PANTHER" id="PTHR44943:SF8">
    <property type="entry name" value="TPR REPEAT-CONTAINING PROTEIN MJ0263"/>
    <property type="match status" value="1"/>
</dbReference>
<dbReference type="InterPro" id="IPR019734">
    <property type="entry name" value="TPR_rpt"/>
</dbReference>
<dbReference type="Gene3D" id="1.25.40.10">
    <property type="entry name" value="Tetratricopeptide repeat domain"/>
    <property type="match status" value="2"/>
</dbReference>
<dbReference type="InterPro" id="IPR051685">
    <property type="entry name" value="Ycf3/AcsC/BcsC/TPR_MFPF"/>
</dbReference>
<sequence length="637" mass="70865">MEYSVLGRVVRAGTVEQRLADIYSEGSTASRHESSAQLERLSQQRRNTTGDPSDWIALANRLEDQGRADEAADALARAAGIDLRHGQFNLALERLQRAIELAPSRAASHYELAKTHHQLGRFAQAFDAYGRAYEHFSSTQRRKRSKEVLERMIRLKPDDIELHLERARGLEEDGEFKDALDIYRQCADELERSGSTEEFLELTEHMLELAPDQPHLRARVVDALLAEADAFLNYGLEERAKQDIERALTHAPDSLHAHIRLVRLYERLRQPMAFIDSVTQMARAAQGGRALAAKALRRAQEWMGSSERIDALADKLEVDLSDVSEELPPQLDSDSESELGDEETAPRDQTMPAFARESTRNHGVILGGAGRAHNLLTLLQAVERSQEPSQLLIEDGEGNPIAELRARDRRLEVGLRLDGEIFVDRSLKRVSTDLADRLADSGANADACLTTSNTTTGERSQLYRLTARGLVELATRAESQHFCLRSRSMEPAEHDHLSFSPFALTLRAAGYMHSDTSKVAAHFYDKMGESSEEAWLLVDPEDGSKMCLPLRSVSTTPLTIAELRKLGRRSFEILEYNRKTREALGSQETMSTSFSMNGGLWCAVSSGAHLALVRAEMHKMGATLSQARSATNSGGEA</sequence>
<accession>A0A4Y6PQL9</accession>
<evidence type="ECO:0000256" key="2">
    <source>
        <dbReference type="ARBA" id="ARBA00022803"/>
    </source>
</evidence>
<proteinExistence type="predicted"/>
<feature type="compositionally biased region" description="Polar residues" evidence="4">
    <location>
        <begin position="25"/>
        <end position="51"/>
    </location>
</feature>
<dbReference type="Pfam" id="PF13414">
    <property type="entry name" value="TPR_11"/>
    <property type="match status" value="1"/>
</dbReference>
<feature type="repeat" description="TPR" evidence="3">
    <location>
        <begin position="72"/>
        <end position="105"/>
    </location>
</feature>
<dbReference type="EMBL" id="CP041186">
    <property type="protein sequence ID" value="QDG50513.1"/>
    <property type="molecule type" value="Genomic_DNA"/>
</dbReference>
<gene>
    <name evidence="5" type="ORF">FIV42_07135</name>
</gene>
<name>A0A4Y6PQL9_PERCE</name>
<organism evidence="5 6">
    <name type="scientific">Persicimonas caeni</name>
    <dbReference type="NCBI Taxonomy" id="2292766"/>
    <lineage>
        <taxon>Bacteria</taxon>
        <taxon>Deltaproteobacteria</taxon>
        <taxon>Bradymonadales</taxon>
        <taxon>Bradymonadaceae</taxon>
        <taxon>Persicimonas</taxon>
    </lineage>
</organism>
<dbReference type="SMART" id="SM00028">
    <property type="entry name" value="TPR"/>
    <property type="match status" value="4"/>
</dbReference>
<dbReference type="OrthoDB" id="5729795at2"/>
<dbReference type="AlphaFoldDB" id="A0A4Y6PQL9"/>
<feature type="region of interest" description="Disordered" evidence="4">
    <location>
        <begin position="25"/>
        <end position="52"/>
    </location>
</feature>
<keyword evidence="1" id="KW-0677">Repeat</keyword>
<evidence type="ECO:0000256" key="1">
    <source>
        <dbReference type="ARBA" id="ARBA00022737"/>
    </source>
</evidence>
<protein>
    <submittedName>
        <fullName evidence="5">Tetratricopeptide repeat protein</fullName>
    </submittedName>
</protein>
<dbReference type="InterPro" id="IPR011990">
    <property type="entry name" value="TPR-like_helical_dom_sf"/>
</dbReference>
<dbReference type="PANTHER" id="PTHR44943">
    <property type="entry name" value="CELLULOSE SYNTHASE OPERON PROTEIN C"/>
    <property type="match status" value="1"/>
</dbReference>
<accession>A0A5B8Y256</accession>
<evidence type="ECO:0000313" key="6">
    <source>
        <dbReference type="Proteomes" id="UP000315995"/>
    </source>
</evidence>
<dbReference type="PROSITE" id="PS50005">
    <property type="entry name" value="TPR"/>
    <property type="match status" value="1"/>
</dbReference>
<reference evidence="5 6" key="1">
    <citation type="submission" date="2019-06" db="EMBL/GenBank/DDBJ databases">
        <title>Persicimonas caeni gen. nov., sp. nov., a predatory bacterium isolated from solar saltern.</title>
        <authorList>
            <person name="Wang S."/>
        </authorList>
    </citation>
    <scope>NUCLEOTIDE SEQUENCE [LARGE SCALE GENOMIC DNA]</scope>
    <source>
        <strain evidence="5 6">YN101</strain>
    </source>
</reference>
<feature type="compositionally biased region" description="Acidic residues" evidence="4">
    <location>
        <begin position="333"/>
        <end position="343"/>
    </location>
</feature>
<dbReference type="Proteomes" id="UP000315995">
    <property type="component" value="Chromosome"/>
</dbReference>
<feature type="region of interest" description="Disordered" evidence="4">
    <location>
        <begin position="325"/>
        <end position="350"/>
    </location>
</feature>
<keyword evidence="2 3" id="KW-0802">TPR repeat</keyword>